<keyword evidence="3" id="KW-0547">Nucleotide-binding</keyword>
<proteinExistence type="predicted"/>
<dbReference type="EnsemblMetazoa" id="PPA25357.1">
    <property type="protein sequence ID" value="PPA25357.1"/>
    <property type="gene ID" value="WBGene00114911"/>
</dbReference>
<dbReference type="Gene3D" id="1.10.510.10">
    <property type="entry name" value="Transferase(Phosphotransferase) domain 1"/>
    <property type="match status" value="1"/>
</dbReference>
<dbReference type="SMART" id="SM00220">
    <property type="entry name" value="S_TKc"/>
    <property type="match status" value="1"/>
</dbReference>
<evidence type="ECO:0000256" key="4">
    <source>
        <dbReference type="ARBA" id="ARBA00022777"/>
    </source>
</evidence>
<dbReference type="InterPro" id="IPR017441">
    <property type="entry name" value="Protein_kinase_ATP_BS"/>
</dbReference>
<evidence type="ECO:0000313" key="7">
    <source>
        <dbReference type="Proteomes" id="UP000005239"/>
    </source>
</evidence>
<evidence type="ECO:0000313" key="6">
    <source>
        <dbReference type="EnsemblMetazoa" id="PPA25357.1"/>
    </source>
</evidence>
<evidence type="ECO:0000256" key="3">
    <source>
        <dbReference type="ARBA" id="ARBA00022741"/>
    </source>
</evidence>
<evidence type="ECO:0000256" key="2">
    <source>
        <dbReference type="ARBA" id="ARBA00022679"/>
    </source>
</evidence>
<dbReference type="Gene3D" id="3.30.200.20">
    <property type="entry name" value="Phosphorylase Kinase, domain 1"/>
    <property type="match status" value="1"/>
</dbReference>
<protein>
    <submittedName>
        <fullName evidence="6">Protein kinase domain-containing protein</fullName>
    </submittedName>
</protein>
<dbReference type="PROSITE" id="PS50011">
    <property type="entry name" value="PROTEIN_KINASE_DOM"/>
    <property type="match status" value="1"/>
</dbReference>
<dbReference type="InterPro" id="IPR050494">
    <property type="entry name" value="Ser_Thr_dual-spec_kinase"/>
</dbReference>
<reference evidence="6" key="2">
    <citation type="submission" date="2022-06" db="UniProtKB">
        <authorList>
            <consortium name="EnsemblMetazoa"/>
        </authorList>
    </citation>
    <scope>IDENTIFICATION</scope>
    <source>
        <strain evidence="6">PS312</strain>
    </source>
</reference>
<keyword evidence="4" id="KW-0418">Kinase</keyword>
<dbReference type="PANTHER" id="PTHR24058">
    <property type="entry name" value="DUAL SPECIFICITY PROTEIN KINASE"/>
    <property type="match status" value="1"/>
</dbReference>
<organism evidence="6 7">
    <name type="scientific">Pristionchus pacificus</name>
    <name type="common">Parasitic nematode worm</name>
    <dbReference type="NCBI Taxonomy" id="54126"/>
    <lineage>
        <taxon>Eukaryota</taxon>
        <taxon>Metazoa</taxon>
        <taxon>Ecdysozoa</taxon>
        <taxon>Nematoda</taxon>
        <taxon>Chromadorea</taxon>
        <taxon>Rhabditida</taxon>
        <taxon>Rhabditina</taxon>
        <taxon>Diplogasteromorpha</taxon>
        <taxon>Diplogasteroidea</taxon>
        <taxon>Neodiplogasteridae</taxon>
        <taxon>Pristionchus</taxon>
    </lineage>
</organism>
<gene>
    <name evidence="6" type="primary">WBGene00114911</name>
</gene>
<keyword evidence="1" id="KW-0723">Serine/threonine-protein kinase</keyword>
<evidence type="ECO:0000256" key="1">
    <source>
        <dbReference type="ARBA" id="ARBA00022527"/>
    </source>
</evidence>
<accession>A0A8R1YL97</accession>
<dbReference type="GO" id="GO:0004674">
    <property type="term" value="F:protein serine/threonine kinase activity"/>
    <property type="evidence" value="ECO:0007669"/>
    <property type="project" value="UniProtKB-KW"/>
</dbReference>
<name>A0A2A6BD39_PRIPA</name>
<sequence>MAFNLSSDAPNPLLLRPRTSWLPQEVSEISISLTDENHHTTGYLTFGTFINFGRYELIHLLGRGTFGAVVLAHCHATRQRTAVKFLNFNRDGFEEVRTYNMLYEKPDLTKIPRIDNVFRIFHNGVPYICISMEILGPNLYKTVYNCGSFSIPFATLVMRNVLEGFQYLHETVGIAHLDVSPSNIVFRDHFELGRGHHPQSAYIRIIDFNSCQKHGTFDTRCRFISAYRAPEVCLQLHYTCTADIFALGSLAFFIVQGQDFLPNDDVATDMELINAHARYLGAIPTQMLADSKRAFVQRSSDGSGYILVDSDLPKVKDTRILENFFNRDNVDEFHYSQLIRACYTLNYTTRPKAAKLLFINPIFQRYRESIPEVAPYIHRPNQYPLCSIPNKTPDWATSFPHFIPPNKAPPTPGLIPVPVGYVLKKTKDDWKKCRGFDSLGAAQNTAGPSHTARTNAHVGRVVENRPLNSFPSDPVQSQTNYPYAFAQNAVPIKHQAYFPPMMPTQPYPYAAQLQQPAQMYDPATAQFNNTQNYPYQPYPYHTLYAPLACMRDPASAQVLAQPFAYHPFPYSVHITPAACLREAPTVHFVPHAYAYHQFVPTAVPVHPQPYPYTAQHASVQLVPHLVDANTLQPIAQPLPQRVVDITAWSQEYRERFNLPPPTLVHSPPVFSLPTATDARAHAQHTNSMLS</sequence>
<keyword evidence="2" id="KW-0808">Transferase</keyword>
<keyword evidence="5" id="KW-0067">ATP-binding</keyword>
<dbReference type="AlphaFoldDB" id="A0A2A6BD39"/>
<accession>A0A2A6BD39</accession>
<dbReference type="InterPro" id="IPR000719">
    <property type="entry name" value="Prot_kinase_dom"/>
</dbReference>
<dbReference type="GO" id="GO:0005524">
    <property type="term" value="F:ATP binding"/>
    <property type="evidence" value="ECO:0007669"/>
    <property type="project" value="UniProtKB-UniRule"/>
</dbReference>
<evidence type="ECO:0000256" key="5">
    <source>
        <dbReference type="ARBA" id="ARBA00022840"/>
    </source>
</evidence>
<dbReference type="SUPFAM" id="SSF56112">
    <property type="entry name" value="Protein kinase-like (PK-like)"/>
    <property type="match status" value="1"/>
</dbReference>
<keyword evidence="7" id="KW-1185">Reference proteome</keyword>
<dbReference type="Proteomes" id="UP000005239">
    <property type="component" value="Unassembled WGS sequence"/>
</dbReference>
<dbReference type="OrthoDB" id="310217at2759"/>
<dbReference type="PROSITE" id="PS00107">
    <property type="entry name" value="PROTEIN_KINASE_ATP"/>
    <property type="match status" value="1"/>
</dbReference>
<dbReference type="Pfam" id="PF00069">
    <property type="entry name" value="Pkinase"/>
    <property type="match status" value="1"/>
</dbReference>
<dbReference type="InterPro" id="IPR011009">
    <property type="entry name" value="Kinase-like_dom_sf"/>
</dbReference>
<reference evidence="7" key="1">
    <citation type="journal article" date="2008" name="Nat. Genet.">
        <title>The Pristionchus pacificus genome provides a unique perspective on nematode lifestyle and parasitism.</title>
        <authorList>
            <person name="Dieterich C."/>
            <person name="Clifton S.W."/>
            <person name="Schuster L.N."/>
            <person name="Chinwalla A."/>
            <person name="Delehaunty K."/>
            <person name="Dinkelacker I."/>
            <person name="Fulton L."/>
            <person name="Fulton R."/>
            <person name="Godfrey J."/>
            <person name="Minx P."/>
            <person name="Mitreva M."/>
            <person name="Roeseler W."/>
            <person name="Tian H."/>
            <person name="Witte H."/>
            <person name="Yang S.P."/>
            <person name="Wilson R.K."/>
            <person name="Sommer R.J."/>
        </authorList>
    </citation>
    <scope>NUCLEOTIDE SEQUENCE [LARGE SCALE GENOMIC DNA]</scope>
    <source>
        <strain evidence="7">PS312</strain>
    </source>
</reference>